<dbReference type="Pfam" id="PF03279">
    <property type="entry name" value="Lip_A_acyltrans"/>
    <property type="match status" value="1"/>
</dbReference>
<dbReference type="RefSeq" id="WP_196987459.1">
    <property type="nucleotide sequence ID" value="NZ_JADWYS010000001.1"/>
</dbReference>
<accession>A0A931H6Q9</accession>
<evidence type="ECO:0000256" key="7">
    <source>
        <dbReference type="SAM" id="Phobius"/>
    </source>
</evidence>
<keyword evidence="6 8" id="KW-0012">Acyltransferase</keyword>
<reference evidence="8" key="1">
    <citation type="submission" date="2020-11" db="EMBL/GenBank/DDBJ databases">
        <title>Bacterial whole genome sequence for Caenimonas sp. DR4.4.</title>
        <authorList>
            <person name="Le V."/>
            <person name="Ko S.-R."/>
            <person name="Ahn C.-Y."/>
            <person name="Oh H.-M."/>
        </authorList>
    </citation>
    <scope>NUCLEOTIDE SEQUENCE</scope>
    <source>
        <strain evidence="8">DR4.4</strain>
    </source>
</reference>
<dbReference type="Proteomes" id="UP000651050">
    <property type="component" value="Unassembled WGS sequence"/>
</dbReference>
<dbReference type="GO" id="GO:0009247">
    <property type="term" value="P:glycolipid biosynthetic process"/>
    <property type="evidence" value="ECO:0007669"/>
    <property type="project" value="UniProtKB-ARBA"/>
</dbReference>
<dbReference type="GO" id="GO:0005886">
    <property type="term" value="C:plasma membrane"/>
    <property type="evidence" value="ECO:0007669"/>
    <property type="project" value="UniProtKB-SubCell"/>
</dbReference>
<dbReference type="AlphaFoldDB" id="A0A931H6Q9"/>
<keyword evidence="7" id="KW-0812">Transmembrane</keyword>
<keyword evidence="5 7" id="KW-0472">Membrane</keyword>
<name>A0A931H6Q9_9BURK</name>
<organism evidence="8 9">
    <name type="scientific">Caenimonas aquaedulcis</name>
    <dbReference type="NCBI Taxonomy" id="2793270"/>
    <lineage>
        <taxon>Bacteria</taxon>
        <taxon>Pseudomonadati</taxon>
        <taxon>Pseudomonadota</taxon>
        <taxon>Betaproteobacteria</taxon>
        <taxon>Burkholderiales</taxon>
        <taxon>Comamonadaceae</taxon>
        <taxon>Caenimonas</taxon>
    </lineage>
</organism>
<comment type="caution">
    <text evidence="8">The sequence shown here is derived from an EMBL/GenBank/DDBJ whole genome shotgun (WGS) entry which is preliminary data.</text>
</comment>
<evidence type="ECO:0000256" key="6">
    <source>
        <dbReference type="ARBA" id="ARBA00023315"/>
    </source>
</evidence>
<keyword evidence="2" id="KW-1003">Cell membrane</keyword>
<proteinExistence type="predicted"/>
<evidence type="ECO:0000256" key="3">
    <source>
        <dbReference type="ARBA" id="ARBA00022519"/>
    </source>
</evidence>
<dbReference type="PANTHER" id="PTHR30606:SF9">
    <property type="entry name" value="LIPID A BIOSYNTHESIS LAUROYLTRANSFERASE"/>
    <property type="match status" value="1"/>
</dbReference>
<comment type="subcellular location">
    <subcellularLocation>
        <location evidence="1">Cell inner membrane</location>
    </subcellularLocation>
</comment>
<dbReference type="PIRSF" id="PIRSF026649">
    <property type="entry name" value="MsbB"/>
    <property type="match status" value="1"/>
</dbReference>
<keyword evidence="4" id="KW-0808">Transferase</keyword>
<gene>
    <name evidence="8" type="ORF">I5803_16745</name>
</gene>
<keyword evidence="7" id="KW-1133">Transmembrane helix</keyword>
<dbReference type="GO" id="GO:0016746">
    <property type="term" value="F:acyltransferase activity"/>
    <property type="evidence" value="ECO:0007669"/>
    <property type="project" value="UniProtKB-KW"/>
</dbReference>
<dbReference type="PANTHER" id="PTHR30606">
    <property type="entry name" value="LIPID A BIOSYNTHESIS LAUROYL ACYLTRANSFERASE"/>
    <property type="match status" value="1"/>
</dbReference>
<dbReference type="EMBL" id="JADWYS010000001">
    <property type="protein sequence ID" value="MBG9389680.1"/>
    <property type="molecule type" value="Genomic_DNA"/>
</dbReference>
<evidence type="ECO:0000256" key="1">
    <source>
        <dbReference type="ARBA" id="ARBA00004533"/>
    </source>
</evidence>
<evidence type="ECO:0000313" key="9">
    <source>
        <dbReference type="Proteomes" id="UP000651050"/>
    </source>
</evidence>
<feature type="transmembrane region" description="Helical" evidence="7">
    <location>
        <begin position="12"/>
        <end position="35"/>
    </location>
</feature>
<evidence type="ECO:0000256" key="2">
    <source>
        <dbReference type="ARBA" id="ARBA00022475"/>
    </source>
</evidence>
<keyword evidence="3" id="KW-0997">Cell inner membrane</keyword>
<sequence length="287" mass="33050">MSHLGVLFMRFIAHWPLAWVRGFGWLLGWFLYAVVVPRRRVVRANLALCFPHWTEAQRRALVPRVFIRVSQAWLDRGWLWHADPQVVRERLHVTGAVEELTGDQPTVIFAPHFVGMDAGWTAITQQFDRRFTGIYTNQADKVVDAWILRGRQRFDSGRPFTRSDGVKAIVSSLRSGAPLYLLPDMNFGPEESIFVEFYGVQAATVPSLSRFAKLGRAKVVPVIARMTRAGYDIEVLRHWDDFPTDDVKADTALMNLRLQGYIDAMPEQYYWVHKRFKTRPEGEAGVY</sequence>
<evidence type="ECO:0000256" key="4">
    <source>
        <dbReference type="ARBA" id="ARBA00022679"/>
    </source>
</evidence>
<evidence type="ECO:0000256" key="5">
    <source>
        <dbReference type="ARBA" id="ARBA00023136"/>
    </source>
</evidence>
<evidence type="ECO:0000313" key="8">
    <source>
        <dbReference type="EMBL" id="MBG9389680.1"/>
    </source>
</evidence>
<protein>
    <submittedName>
        <fullName evidence="8">Lipid A biosynthesis acyltransferase</fullName>
    </submittedName>
</protein>
<dbReference type="InterPro" id="IPR004960">
    <property type="entry name" value="LipA_acyltrans"/>
</dbReference>
<dbReference type="CDD" id="cd07984">
    <property type="entry name" value="LPLAT_LABLAT-like"/>
    <property type="match status" value="1"/>
</dbReference>
<keyword evidence="9" id="KW-1185">Reference proteome</keyword>